<dbReference type="HOGENOM" id="CLU_012840_0_0_1"/>
<comment type="pathway">
    <text evidence="3">Glycan metabolism; chondroitin sulfate biosynthesis.</text>
</comment>
<dbReference type="EMBL" id="CAAE01014679">
    <property type="protein sequence ID" value="CAG02258.1"/>
    <property type="molecule type" value="Genomic_DNA"/>
</dbReference>
<dbReference type="GO" id="GO:0015012">
    <property type="term" value="P:heparan sulfate proteoglycan biosynthetic process"/>
    <property type="evidence" value="ECO:0007669"/>
    <property type="project" value="UniProtKB-UniPathway"/>
</dbReference>
<dbReference type="UniPathway" id="UPA00755"/>
<protein>
    <recommendedName>
        <fullName evidence="8">Xylosyltransferase 1</fullName>
        <ecNumber evidence="7">2.4.2.26</ecNumber>
    </recommendedName>
    <alternativeName>
        <fullName evidence="16">Peptide O-xylosyltransferase 1</fullName>
    </alternativeName>
    <alternativeName>
        <fullName evidence="17">Xylosyltransferase I</fullName>
    </alternativeName>
</protein>
<reference evidence="21" key="1">
    <citation type="journal article" date="2004" name="Nature">
        <title>Genome duplication in the teleost fish Tetraodon nigroviridis reveals the early vertebrate proto-karyotype.</title>
        <authorList>
            <person name="Jaillon O."/>
            <person name="Aury J.-M."/>
            <person name="Brunet F."/>
            <person name="Petit J.-L."/>
            <person name="Stange-Thomann N."/>
            <person name="Mauceli E."/>
            <person name="Bouneau L."/>
            <person name="Fischer C."/>
            <person name="Ozouf-Costaz C."/>
            <person name="Bernot A."/>
            <person name="Nicaud S."/>
            <person name="Jaffe D."/>
            <person name="Fisher S."/>
            <person name="Lutfalla G."/>
            <person name="Dossat C."/>
            <person name="Segurens B."/>
            <person name="Dasilva C."/>
            <person name="Salanoubat M."/>
            <person name="Levy M."/>
            <person name="Boudet N."/>
            <person name="Castellano S."/>
            <person name="Anthouard V."/>
            <person name="Jubin C."/>
            <person name="Castelli V."/>
            <person name="Katinka M."/>
            <person name="Vacherie B."/>
            <person name="Biemont C."/>
            <person name="Skalli Z."/>
            <person name="Cattolico L."/>
            <person name="Poulain J."/>
            <person name="De Berardinis V."/>
            <person name="Cruaud C."/>
            <person name="Duprat S."/>
            <person name="Brottier P."/>
            <person name="Coutanceau J.-P."/>
            <person name="Gouzy J."/>
            <person name="Parra G."/>
            <person name="Lardier G."/>
            <person name="Chapple C."/>
            <person name="McKernan K.J."/>
            <person name="McEwan P."/>
            <person name="Bosak S."/>
            <person name="Kellis M."/>
            <person name="Volff J.-N."/>
            <person name="Guigo R."/>
            <person name="Zody M.C."/>
            <person name="Mesirov J."/>
            <person name="Lindblad-Toh K."/>
            <person name="Birren B."/>
            <person name="Nusbaum C."/>
            <person name="Kahn D."/>
            <person name="Robinson-Rechavi M."/>
            <person name="Laudet V."/>
            <person name="Schachter V."/>
            <person name="Quetier F."/>
            <person name="Saurin W."/>
            <person name="Scarpelli C."/>
            <person name="Wincker P."/>
            <person name="Lander E.S."/>
            <person name="Weissenbach J."/>
            <person name="Roest Crollius H."/>
        </authorList>
    </citation>
    <scope>NUCLEOTIDE SEQUENCE [LARGE SCALE GENOMIC DNA]</scope>
</reference>
<evidence type="ECO:0000256" key="14">
    <source>
        <dbReference type="ARBA" id="ARBA00023157"/>
    </source>
</evidence>
<keyword evidence="15" id="KW-0325">Glycoprotein</keyword>
<evidence type="ECO:0000256" key="11">
    <source>
        <dbReference type="ARBA" id="ARBA00022723"/>
    </source>
</evidence>
<dbReference type="GO" id="GO:0030158">
    <property type="term" value="F:protein xylosyltransferase activity"/>
    <property type="evidence" value="ECO:0007669"/>
    <property type="project" value="UniProtKB-EC"/>
</dbReference>
<dbReference type="InterPro" id="IPR003406">
    <property type="entry name" value="Glyco_trans_14"/>
</dbReference>
<evidence type="ECO:0000256" key="10">
    <source>
        <dbReference type="ARBA" id="ARBA00022679"/>
    </source>
</evidence>
<feature type="compositionally biased region" description="Basic and acidic residues" evidence="19">
    <location>
        <begin position="46"/>
        <end position="57"/>
    </location>
</feature>
<keyword evidence="13" id="KW-0472">Membrane</keyword>
<dbReference type="GO" id="GO:0046872">
    <property type="term" value="F:metal ion binding"/>
    <property type="evidence" value="ECO:0007669"/>
    <property type="project" value="UniProtKB-KW"/>
</dbReference>
<reference evidence="21" key="2">
    <citation type="submission" date="2004-02" db="EMBL/GenBank/DDBJ databases">
        <authorList>
            <consortium name="Genoscope"/>
            <consortium name="Whitehead Institute Centre for Genome Research"/>
        </authorList>
    </citation>
    <scope>NUCLEOTIDE SEQUENCE</scope>
</reference>
<dbReference type="PANTHER" id="PTHR46025">
    <property type="entry name" value="XYLOSYLTRANSFERASE OXT"/>
    <property type="match status" value="1"/>
</dbReference>
<feature type="compositionally biased region" description="Basic and acidic residues" evidence="19">
    <location>
        <begin position="261"/>
        <end position="275"/>
    </location>
</feature>
<dbReference type="UniPathway" id="UPA00756"/>
<feature type="compositionally biased region" description="Polar residues" evidence="19">
    <location>
        <begin position="248"/>
        <end position="258"/>
    </location>
</feature>
<feature type="domain" description="Xylosyltransferase C-terminal" evidence="20">
    <location>
        <begin position="636"/>
        <end position="819"/>
    </location>
</feature>
<feature type="compositionally biased region" description="Basic residues" evidence="19">
    <location>
        <begin position="202"/>
        <end position="211"/>
    </location>
</feature>
<evidence type="ECO:0000256" key="2">
    <source>
        <dbReference type="ARBA" id="ARBA00004323"/>
    </source>
</evidence>
<dbReference type="InterPro" id="IPR024448">
    <property type="entry name" value="XylT_C"/>
</dbReference>
<proteinExistence type="inferred from homology"/>
<dbReference type="InterPro" id="IPR043538">
    <property type="entry name" value="XYLT"/>
</dbReference>
<dbReference type="KEGG" id="tng:GSTEN00021289G001"/>
<evidence type="ECO:0000256" key="17">
    <source>
        <dbReference type="ARBA" id="ARBA00032285"/>
    </source>
</evidence>
<evidence type="ECO:0000256" key="7">
    <source>
        <dbReference type="ARBA" id="ARBA00011972"/>
    </source>
</evidence>
<comment type="caution">
    <text evidence="21">The sequence shown here is derived from an EMBL/GenBank/DDBJ whole genome shotgun (WGS) entry which is preliminary data.</text>
</comment>
<feature type="compositionally biased region" description="Basic and acidic residues" evidence="19">
    <location>
        <begin position="971"/>
        <end position="985"/>
    </location>
</feature>
<sequence>MSGNPCARRLARRSKSALLVAALAVLLLQTLIVWNFSSLDSAGGERGARSRERRADRGGGPNKAVREPPRRGLLRKGDPPPPQEKAAARHKLQAGTSADMAAFVLQKERLFPGRQQAAGSRLQAAGSRQQAAGSRCLWIGTGERLMLAFSLVLTLKPSSSPRQDVQRSHRPREKPHLDSNNNENSVPKDFDSVDSNSNLGARSKHAKHKLDRAKAPKSTNEVLKFPAARARSPSRNHTFIRQPRPQAPTVSAAPQGSSREPPFHRAEPPTGWEPRKEAQCEISGKEAISALSRAKSRQCRQQIVQVYCRHQEGALMPRKVPRLCPTEGKANVNVQWDEDAADATQPAPVRIAFVLVVHGRASRQFQRLFKAIYHTSHYYYVHVDQRSSYLHREVLSLANRYPNVRVTPWRMSTIWGGASLLNTYLQSMEDLLQMADWSWDFFINLSAADYPIRTNDQLVAFLSKYRNMNFIKSHGRDNARFIRKQGLDRLFFECDTHMWRLGDRKIPEGIAVDGGSDWFLLNRLFVDYVVNSQDELVSSMKRFYAYTLLPAESFFHTVLENSAHCQTMVDNNLRLTNWNRKLGCKCQYKHIVDWCGCSPNDFKPSDLPRFQQASRPTFFARKFEASVSQEIINQLDSYLFGSYPAGTPSLRAYWENIYEQQTDGLAGLSDSAVSHYRAFARMGLTRAAGSLQGNPSDNSCRYVALSHPVSVHLYFQSDQFQGYLVRHVATNHASTQPESLETWVTPRDHFTLAKSPPASNRLQHIQVGTDWDPKERLFRNWGGLLGPEDEPVAVQRWSRSQSNLTATIVWIDPTNVIAATYDILVDASTEVTHYRPPLTPPLRPGVWTLRVLHHWNPLGQTSFLVAPVELHRQQPLQREDALRLHGGPPRNSYMEQSFHGLNPVLRLPVSLGAVEEAEANAGLTGAPLRRWLDGLLEAHWSPADVCSMGPSACPVMQRCHLTAWSSASPDPKSELEPPREDGRIR</sequence>
<evidence type="ECO:0000256" key="9">
    <source>
        <dbReference type="ARBA" id="ARBA00022676"/>
    </source>
</evidence>
<comment type="pathway">
    <text evidence="4">Glycan metabolism; heparan sulfate biosynthesis.</text>
</comment>
<dbReference type="PANTHER" id="PTHR46025:SF2">
    <property type="entry name" value="XYLOSYLTRANSFERASE 1"/>
    <property type="match status" value="1"/>
</dbReference>
<keyword evidence="11" id="KW-0479">Metal-binding</keyword>
<evidence type="ECO:0000256" key="6">
    <source>
        <dbReference type="ARBA" id="ARBA00011245"/>
    </source>
</evidence>
<feature type="region of interest" description="Disordered" evidence="19">
    <location>
        <begin position="965"/>
        <end position="985"/>
    </location>
</feature>
<comment type="catalytic activity">
    <reaction evidence="18">
        <text>UDP-alpha-D-xylose + L-seryl-[protein] = 3-O-(beta-D-xylosyl)-L-seryl-[protein] + UDP + H(+)</text>
        <dbReference type="Rhea" id="RHEA:50192"/>
        <dbReference type="Rhea" id="RHEA-COMP:9863"/>
        <dbReference type="Rhea" id="RHEA-COMP:12567"/>
        <dbReference type="ChEBI" id="CHEBI:15378"/>
        <dbReference type="ChEBI" id="CHEBI:29999"/>
        <dbReference type="ChEBI" id="CHEBI:57632"/>
        <dbReference type="ChEBI" id="CHEBI:58223"/>
        <dbReference type="ChEBI" id="CHEBI:132085"/>
        <dbReference type="EC" id="2.4.2.26"/>
    </reaction>
</comment>
<keyword evidence="10" id="KW-0808">Transferase</keyword>
<comment type="subcellular location">
    <subcellularLocation>
        <location evidence="2">Golgi apparatus membrane</location>
        <topology evidence="2">Single-pass type II membrane protein</topology>
    </subcellularLocation>
</comment>
<feature type="region of interest" description="Disordered" evidence="19">
    <location>
        <begin position="157"/>
        <end position="275"/>
    </location>
</feature>
<keyword evidence="14" id="KW-1015">Disulfide bond</keyword>
<evidence type="ECO:0000256" key="18">
    <source>
        <dbReference type="ARBA" id="ARBA00047847"/>
    </source>
</evidence>
<organism evidence="21">
    <name type="scientific">Tetraodon nigroviridis</name>
    <name type="common">Spotted green pufferfish</name>
    <name type="synonym">Chelonodon nigroviridis</name>
    <dbReference type="NCBI Taxonomy" id="99883"/>
    <lineage>
        <taxon>Eukaryota</taxon>
        <taxon>Metazoa</taxon>
        <taxon>Chordata</taxon>
        <taxon>Craniata</taxon>
        <taxon>Vertebrata</taxon>
        <taxon>Euteleostomi</taxon>
        <taxon>Actinopterygii</taxon>
        <taxon>Neopterygii</taxon>
        <taxon>Teleostei</taxon>
        <taxon>Neoteleostei</taxon>
        <taxon>Acanthomorphata</taxon>
        <taxon>Eupercaria</taxon>
        <taxon>Tetraodontiformes</taxon>
        <taxon>Tetradontoidea</taxon>
        <taxon>Tetraodontidae</taxon>
        <taxon>Tetraodon</taxon>
    </lineage>
</organism>
<evidence type="ECO:0000256" key="15">
    <source>
        <dbReference type="ARBA" id="ARBA00023180"/>
    </source>
</evidence>
<evidence type="ECO:0000256" key="19">
    <source>
        <dbReference type="SAM" id="MobiDB-lite"/>
    </source>
</evidence>
<comment type="subunit">
    <text evidence="6">Monomer.</text>
</comment>
<keyword evidence="9" id="KW-0328">Glycosyltransferase</keyword>
<dbReference type="GO" id="GO:0050650">
    <property type="term" value="P:chondroitin sulfate proteoglycan biosynthetic process"/>
    <property type="evidence" value="ECO:0007669"/>
    <property type="project" value="TreeGrafter"/>
</dbReference>
<evidence type="ECO:0000256" key="5">
    <source>
        <dbReference type="ARBA" id="ARBA00010195"/>
    </source>
</evidence>
<evidence type="ECO:0000256" key="12">
    <source>
        <dbReference type="ARBA" id="ARBA00023034"/>
    </source>
</evidence>
<gene>
    <name evidence="21" type="ORF">GSTENG00021289001</name>
</gene>
<dbReference type="Pfam" id="PF02485">
    <property type="entry name" value="Branch"/>
    <property type="match status" value="1"/>
</dbReference>
<evidence type="ECO:0000256" key="3">
    <source>
        <dbReference type="ARBA" id="ARBA00004840"/>
    </source>
</evidence>
<dbReference type="AlphaFoldDB" id="Q4SAS4"/>
<dbReference type="EC" id="2.4.2.26" evidence="7"/>
<comment type="cofactor">
    <cofactor evidence="1">
        <name>a divalent metal cation</name>
        <dbReference type="ChEBI" id="CHEBI:60240"/>
    </cofactor>
</comment>
<evidence type="ECO:0000256" key="4">
    <source>
        <dbReference type="ARBA" id="ARBA00005093"/>
    </source>
</evidence>
<feature type="compositionally biased region" description="Basic and acidic residues" evidence="19">
    <location>
        <begin position="64"/>
        <end position="78"/>
    </location>
</feature>
<dbReference type="OrthoDB" id="2019572at2759"/>
<evidence type="ECO:0000256" key="13">
    <source>
        <dbReference type="ARBA" id="ARBA00023136"/>
    </source>
</evidence>
<dbReference type="GO" id="GO:0000139">
    <property type="term" value="C:Golgi membrane"/>
    <property type="evidence" value="ECO:0007669"/>
    <property type="project" value="UniProtKB-SubCell"/>
</dbReference>
<evidence type="ECO:0000313" key="21">
    <source>
        <dbReference type="EMBL" id="CAG02258.1"/>
    </source>
</evidence>
<evidence type="ECO:0000259" key="20">
    <source>
        <dbReference type="Pfam" id="PF12529"/>
    </source>
</evidence>
<name>Q4SAS4_TETNG</name>
<dbReference type="Pfam" id="PF12529">
    <property type="entry name" value="Xylo_C"/>
    <property type="match status" value="1"/>
</dbReference>
<evidence type="ECO:0000256" key="16">
    <source>
        <dbReference type="ARBA" id="ARBA00030536"/>
    </source>
</evidence>
<keyword evidence="12" id="KW-0333">Golgi apparatus</keyword>
<feature type="region of interest" description="Disordered" evidence="19">
    <location>
        <begin position="41"/>
        <end position="93"/>
    </location>
</feature>
<evidence type="ECO:0000256" key="8">
    <source>
        <dbReference type="ARBA" id="ARBA00015604"/>
    </source>
</evidence>
<comment type="similarity">
    <text evidence="5">Belongs to the glycosyltransferase 14 family. XylT subfamily.</text>
</comment>
<evidence type="ECO:0000256" key="1">
    <source>
        <dbReference type="ARBA" id="ARBA00001968"/>
    </source>
</evidence>
<accession>Q4SAS4</accession>